<feature type="domain" description="Novel STAND NTPase 3" evidence="1">
    <location>
        <begin position="127"/>
        <end position="284"/>
    </location>
</feature>
<dbReference type="SUPFAM" id="SSF52540">
    <property type="entry name" value="P-loop containing nucleoside triphosphate hydrolases"/>
    <property type="match status" value="1"/>
</dbReference>
<dbReference type="RefSeq" id="WP_304571697.1">
    <property type="nucleotide sequence ID" value="NZ_JAUPXB010000001.1"/>
</dbReference>
<proteinExistence type="predicted"/>
<dbReference type="Proteomes" id="UP001176432">
    <property type="component" value="Unassembled WGS sequence"/>
</dbReference>
<dbReference type="EMBL" id="JAUPXB010000001">
    <property type="protein sequence ID" value="MDO7923178.1"/>
    <property type="molecule type" value="Genomic_DNA"/>
</dbReference>
<dbReference type="InterPro" id="IPR049050">
    <property type="entry name" value="nSTAND3"/>
</dbReference>
<sequence>MMISYQELVRTFLNTGYSGLLSKLKSEEVEKVNTLKPTRYIFVTSVGLSPLNKKEIFELFKPYILSDDDVIGPEYLNDLLTRFPQVERDHYKLWFSGTNILMSLLNNAANQQSAFLIEDAVNDSYKFIETKQLHKTLEILRENKVVIITGLPGVGKTTLAKQVTLIHFELGYEIYHIEDSITEIESSYLKEKKQFFYFDDFLGATHLEIFSGNSDSKIVNFIKRIINDKNKRMILTSRTNILNRAKSLSELFNTEKVDKKEFEINVSNLTEIEKADMLYNHIWHSLLTPEYSDTFYNNNNYWKIIRHQNFNPRLISTITDIDKLAGIDSASYWSHIENALSNPEIIWSHCFNNQTREEVLDLVCLVVFNSGIIDEHVCKTALKRVFKIKYSGEYYTKINNIDEFIKESLKSTLSRSLTTTNKNIPAKLTPFNPSVSDYIINRFSANESALALYFSALNTNQSINTLFSLHHSGKLDDNAITHVLDSIFNAIKNESPNDYSLHVYHALINSKLSSNYKKNMINPNIFLNIHRGKNRYNFKIGECISWAATIDHELFSEKSITDFINYAIESDWRHPLNHDDYLPLTQLIDMYPEIKSSKAVLTLMEHIKEFWHENYDEHLSNTGKIQSLDYYEKSKADDIAYDILRDLISEYNLPFNDDEMEYMFHNVDTSTHVYDTFSNDDDESNNWDYFENKRKERRDSENYINNLFKKD</sequence>
<reference evidence="2" key="1">
    <citation type="submission" date="2023-07" db="EMBL/GenBank/DDBJ databases">
        <title>Isolates cultured from stool samples of acute diarrhea patients.</title>
        <authorList>
            <person name="Jiang S."/>
        </authorList>
    </citation>
    <scope>NUCLEOTIDE SEQUENCE</scope>
    <source>
        <strain evidence="2">L4424</strain>
    </source>
</reference>
<comment type="caution">
    <text evidence="2">The sequence shown here is derived from an EMBL/GenBank/DDBJ whole genome shotgun (WGS) entry which is preliminary data.</text>
</comment>
<dbReference type="AlphaFoldDB" id="A0AAW7ZVR4"/>
<dbReference type="Gene3D" id="3.40.50.300">
    <property type="entry name" value="P-loop containing nucleotide triphosphate hydrolases"/>
    <property type="match status" value="1"/>
</dbReference>
<gene>
    <name evidence="2" type="ORF">Q5934_17095</name>
</gene>
<name>A0AAW7ZVR4_ENTAS</name>
<dbReference type="Pfam" id="PF20720">
    <property type="entry name" value="nSTAND3"/>
    <property type="match status" value="1"/>
</dbReference>
<protein>
    <recommendedName>
        <fullName evidence="1">Novel STAND NTPase 3 domain-containing protein</fullName>
    </recommendedName>
</protein>
<accession>A0AAW7ZVR4</accession>
<evidence type="ECO:0000313" key="2">
    <source>
        <dbReference type="EMBL" id="MDO7923178.1"/>
    </source>
</evidence>
<evidence type="ECO:0000313" key="3">
    <source>
        <dbReference type="Proteomes" id="UP001176432"/>
    </source>
</evidence>
<dbReference type="InterPro" id="IPR027417">
    <property type="entry name" value="P-loop_NTPase"/>
</dbReference>
<evidence type="ECO:0000259" key="1">
    <source>
        <dbReference type="Pfam" id="PF20720"/>
    </source>
</evidence>
<organism evidence="2 3">
    <name type="scientific">Enterobacter asburiae</name>
    <dbReference type="NCBI Taxonomy" id="61645"/>
    <lineage>
        <taxon>Bacteria</taxon>
        <taxon>Pseudomonadati</taxon>
        <taxon>Pseudomonadota</taxon>
        <taxon>Gammaproteobacteria</taxon>
        <taxon>Enterobacterales</taxon>
        <taxon>Enterobacteriaceae</taxon>
        <taxon>Enterobacter</taxon>
        <taxon>Enterobacter cloacae complex</taxon>
    </lineage>
</organism>